<dbReference type="SUPFAM" id="SSF50447">
    <property type="entry name" value="Translation proteins"/>
    <property type="match status" value="1"/>
</dbReference>
<dbReference type="Pfam" id="PF00024">
    <property type="entry name" value="PAN_1"/>
    <property type="match status" value="1"/>
</dbReference>
<feature type="domain" description="Apple" evidence="15">
    <location>
        <begin position="1079"/>
        <end position="1165"/>
    </location>
</feature>
<dbReference type="Pfam" id="PF04410">
    <property type="entry name" value="Gar1"/>
    <property type="match status" value="1"/>
</dbReference>
<evidence type="ECO:0000256" key="5">
    <source>
        <dbReference type="ARBA" id="ARBA00022722"/>
    </source>
</evidence>
<evidence type="ECO:0000256" key="10">
    <source>
        <dbReference type="ARBA" id="ARBA00023274"/>
    </source>
</evidence>
<keyword evidence="6" id="KW-0378">Hydrolase</keyword>
<feature type="domain" description="ZP" evidence="16">
    <location>
        <begin position="1175"/>
        <end position="1483"/>
    </location>
</feature>
<dbReference type="InterPro" id="IPR003609">
    <property type="entry name" value="Pan_app"/>
</dbReference>
<evidence type="ECO:0000313" key="18">
    <source>
        <dbReference type="Proteomes" id="UP000030764"/>
    </source>
</evidence>
<keyword evidence="9" id="KW-0539">Nucleus</keyword>
<dbReference type="CDD" id="cd01099">
    <property type="entry name" value="PAN_AP_HGF"/>
    <property type="match status" value="1"/>
</dbReference>
<dbReference type="InterPro" id="IPR007504">
    <property type="entry name" value="H/ACA_rnp_Gar1/Naf1"/>
</dbReference>
<dbReference type="SMART" id="SM00473">
    <property type="entry name" value="PAN_AP"/>
    <property type="match status" value="2"/>
</dbReference>
<dbReference type="FunFam" id="3.30.420.10:FF:000031">
    <property type="entry name" value="RNA exonuclease 1"/>
    <property type="match status" value="1"/>
</dbReference>
<feature type="region of interest" description="Disordered" evidence="14">
    <location>
        <begin position="755"/>
        <end position="860"/>
    </location>
</feature>
<keyword evidence="3" id="KW-0690">Ribosome biogenesis</keyword>
<evidence type="ECO:0000256" key="13">
    <source>
        <dbReference type="ARBA" id="ARBA00074078"/>
    </source>
</evidence>
<comment type="subcellular location">
    <subcellularLocation>
        <location evidence="1">Nucleus</location>
        <location evidence="1">Nucleolus</location>
    </subcellularLocation>
</comment>
<dbReference type="PANTHER" id="PTHR47327:SF6">
    <property type="entry name" value="PROTEIN LET-653"/>
    <property type="match status" value="1"/>
</dbReference>
<comment type="similarity">
    <text evidence="11">Belongs to the GAR1 family.</text>
</comment>
<dbReference type="InterPro" id="IPR013520">
    <property type="entry name" value="Ribonucl_H"/>
</dbReference>
<dbReference type="SUPFAM" id="SSF57414">
    <property type="entry name" value="Hairpin loop containing domain-like"/>
    <property type="match status" value="1"/>
</dbReference>
<dbReference type="SMART" id="SM00479">
    <property type="entry name" value="EXOIII"/>
    <property type="match status" value="1"/>
</dbReference>
<comment type="subunit">
    <text evidence="12">Component of the small nucleolar ribonucleoprotein particle containing H/ACA-type snoRNAs (H/ACA snoRNPs).</text>
</comment>
<dbReference type="InterPro" id="IPR034922">
    <property type="entry name" value="REX1-like_exo"/>
</dbReference>
<evidence type="ECO:0000256" key="6">
    <source>
        <dbReference type="ARBA" id="ARBA00022801"/>
    </source>
</evidence>
<dbReference type="EMBL" id="KL363189">
    <property type="protein sequence ID" value="KFD57330.1"/>
    <property type="molecule type" value="Genomic_DNA"/>
</dbReference>
<dbReference type="GO" id="GO:0009653">
    <property type="term" value="P:anatomical structure morphogenesis"/>
    <property type="evidence" value="ECO:0007669"/>
    <property type="project" value="TreeGrafter"/>
</dbReference>
<dbReference type="Gene3D" id="3.30.420.10">
    <property type="entry name" value="Ribonuclease H-like superfamily/Ribonuclease H"/>
    <property type="match status" value="1"/>
</dbReference>
<dbReference type="PROSITE" id="PS51034">
    <property type="entry name" value="ZP_2"/>
    <property type="match status" value="1"/>
</dbReference>
<keyword evidence="5" id="KW-0540">Nuclease</keyword>
<evidence type="ECO:0000256" key="2">
    <source>
        <dbReference type="ARBA" id="ARBA00006357"/>
    </source>
</evidence>
<dbReference type="GO" id="GO:0010629">
    <property type="term" value="P:negative regulation of gene expression"/>
    <property type="evidence" value="ECO:0007669"/>
    <property type="project" value="UniProtKB-ARBA"/>
</dbReference>
<dbReference type="SMART" id="SM00241">
    <property type="entry name" value="ZP"/>
    <property type="match status" value="1"/>
</dbReference>
<keyword evidence="4" id="KW-0698">rRNA processing</keyword>
<dbReference type="InterPro" id="IPR052774">
    <property type="entry name" value="Celegans_DevNeuronal_Protein"/>
</dbReference>
<evidence type="ECO:0000259" key="15">
    <source>
        <dbReference type="PROSITE" id="PS50948"/>
    </source>
</evidence>
<evidence type="ECO:0000256" key="4">
    <source>
        <dbReference type="ARBA" id="ARBA00022552"/>
    </source>
</evidence>
<evidence type="ECO:0000256" key="1">
    <source>
        <dbReference type="ARBA" id="ARBA00004604"/>
    </source>
</evidence>
<evidence type="ECO:0000256" key="3">
    <source>
        <dbReference type="ARBA" id="ARBA00022517"/>
    </source>
</evidence>
<dbReference type="FunFam" id="2.40.10.230:FF:000001">
    <property type="entry name" value="H/ACA ribonucleoprotein complex subunit"/>
    <property type="match status" value="1"/>
</dbReference>
<reference evidence="17 18" key="1">
    <citation type="journal article" date="2014" name="Nat. Genet.">
        <title>Genome and transcriptome of the porcine whipworm Trichuris suis.</title>
        <authorList>
            <person name="Jex A.R."/>
            <person name="Nejsum P."/>
            <person name="Schwarz E.M."/>
            <person name="Hu L."/>
            <person name="Young N.D."/>
            <person name="Hall R.S."/>
            <person name="Korhonen P.K."/>
            <person name="Liao S."/>
            <person name="Thamsborg S."/>
            <person name="Xia J."/>
            <person name="Xu P."/>
            <person name="Wang S."/>
            <person name="Scheerlinck J.P."/>
            <person name="Hofmann A."/>
            <person name="Sternberg P.W."/>
            <person name="Wang J."/>
            <person name="Gasser R.B."/>
        </authorList>
    </citation>
    <scope>NUCLEOTIDE SEQUENCE [LARGE SCALE GENOMIC DNA]</scope>
    <source>
        <strain evidence="17">DCEP-RM93M</strain>
    </source>
</reference>
<dbReference type="Gene3D" id="2.40.10.230">
    <property type="entry name" value="Probable tRNA pseudouridine synthase domain"/>
    <property type="match status" value="1"/>
</dbReference>
<feature type="compositionally biased region" description="Basic and acidic residues" evidence="14">
    <location>
        <begin position="826"/>
        <end position="858"/>
    </location>
</feature>
<dbReference type="InterPro" id="IPR038664">
    <property type="entry name" value="Gar1/Naf1_Cbf5-bd_sf"/>
</dbReference>
<evidence type="ECO:0000256" key="12">
    <source>
        <dbReference type="ARBA" id="ARBA00066217"/>
    </source>
</evidence>
<keyword evidence="8" id="KW-0694">RNA-binding</keyword>
<dbReference type="GO" id="GO:0003723">
    <property type="term" value="F:RNA binding"/>
    <property type="evidence" value="ECO:0007669"/>
    <property type="project" value="UniProtKB-KW"/>
</dbReference>
<proteinExistence type="inferred from homology"/>
<dbReference type="SUPFAM" id="SSF53098">
    <property type="entry name" value="Ribonuclease H-like"/>
    <property type="match status" value="1"/>
</dbReference>
<evidence type="ECO:0000256" key="9">
    <source>
        <dbReference type="ARBA" id="ARBA00023242"/>
    </source>
</evidence>
<dbReference type="InterPro" id="IPR036397">
    <property type="entry name" value="RNaseH_sf"/>
</dbReference>
<protein>
    <recommendedName>
        <fullName evidence="13">Probable H/ACA ribonucleoprotein complex subunit 1-like protein</fullName>
    </recommendedName>
</protein>
<comment type="similarity">
    <text evidence="2">Belongs to the REXO1/REXO3 family.</text>
</comment>
<dbReference type="InterPro" id="IPR012337">
    <property type="entry name" value="RNaseH-like_sf"/>
</dbReference>
<dbReference type="Pfam" id="PF00929">
    <property type="entry name" value="RNase_T"/>
    <property type="match status" value="1"/>
</dbReference>
<dbReference type="PROSITE" id="PS50948">
    <property type="entry name" value="PAN"/>
    <property type="match status" value="2"/>
</dbReference>
<dbReference type="Proteomes" id="UP000030764">
    <property type="component" value="Unassembled WGS sequence"/>
</dbReference>
<dbReference type="CDD" id="cd06145">
    <property type="entry name" value="REX1_like"/>
    <property type="match status" value="1"/>
</dbReference>
<sequence length="1555" mass="172651">MSWKVGAGSCPFVNVCSDSSFGPFDLMDAEAVGGFIGRRKDLRERKNRIKRFRVRLSLECHGSRLLSAADVQNFVLYTLFGQAVCVCPDWVTVTQRKRLTEMTLLVMNYECADDAEYPSWSFLTSAKFDTLSSSVRSSSSFVESFRYVSSLPDGTAGRTPLESEKLGPVGRDALVLSWKDLMENGYPIPRCSSNTGSESALMFTNTVYGLLSNDSPIFAIDCEFCLTLGERQAVTRVSVVDECHNVILDTLVKPSLPIIDYVTKYSGITADMLRNVTTSLQDVQQALQEVIPCNAILVGHSLQFDLATLHMFHPYVMDTSLLYNLSGNKRTCASLKQLSKVFLNSSIQDSSDGHCSVEDAVSTMKLVQLKLRNGWQFGHVPSGWIPTEPPKESTEIPNGEPFPELHSDANPQEFRDSTDSFTNLRANRKVERCACNRQMLRPCCIRNCSCRALVWRQRCKACMWLRGPKEEPSLSTGLSQADICKIFEGHKKESVLRPFERFQKTMHLVTCEEERYAVEPWESSPSAVYRHLPTTEECLSTLRSDLFSHDLSMAIAKLEAKNVDFFNNFVEQLVKCLPGSAVLCLLILADKWSKQKSVNCYSTTTILKIKYFLHYLLLFELCSILVVMSFRGRGGGMFGRSRGGGRGFRGGGRGGYQDTGPPEHVTELGVFTHPCLEQIVCKCTTEKVPYFNAPVYFENKEQVGKVDEIFGGLRNHFVSITLADGIKASSFTAADKVFIDPYKLLPMERFLPGAAQARRSRGRGGGDFRGRGGRFGGDRGRWSGGRTQRGFSPGRGGGDRGGDRGGGRGYGRDFKSSNHEGGFGQRRGEMNRGRSGFFERGRGGFDRGRGAGYDREPPGRTWESSLNGVATIGLGLENVVGHLIDLLSVVVHQSAAGVLDLQLDHVVRGWSDDRVSQALDGLLQQFFVETPKSMLALVKTRRSDFLSTFQWSSAAAMKLILALLHIICSIEQIYGDALRKDCTAVFVRWARVRISVTPAASGSHSLGTCMSLCSDGAYPSKPGVHMACAGFNYKYGSSAATSDCQFFEHGQMRNFDWYAEANDQYAFFRKYCVPTLNACKSTHQFDFYTDRYVDDSLVDRKLWVESLEDCLGLCLDEKKFTCRSATFNRTSNWCMLSTRSRQTHPKMVKVNNNPNYRIDYYENNCQNSSVQVSHNCQQAGISVVAESKFPYTGAMYGLYDFFTCRIEPKDELKFQMFFPFPSVGKNCSESIVLEGDEYILDVVVSLDGVKPLYFVTDQARTKVCQIHGSELTLSAYFVQDLIYQARCPRRASKLDSYPSATVGTALHMRPAKTTTEVAQSTEMPVTLGLSIVPETTTSVVLTETTTTSTPFIDNSTKDEPIAFDILHNGQSVKAVVIGNKITLHFTASTNALPAHLVLVACQIEPINSPYAWERDPLQIIRSGCQADGVGLVCPPEKTSSGVKVVMEAFRYTTTSEVLFSCMIRNCNYGLCPQPVCPSVEGCDPAQKASTWSSDIETKNVRIEPTDFGKGRFSFTDGDHVVSRKLIVVNSVHELQYFLKTGNVPSGVQSAGFFQG</sequence>
<organism evidence="17 18">
    <name type="scientific">Trichuris suis</name>
    <name type="common">pig whipworm</name>
    <dbReference type="NCBI Taxonomy" id="68888"/>
    <lineage>
        <taxon>Eukaryota</taxon>
        <taxon>Metazoa</taxon>
        <taxon>Ecdysozoa</taxon>
        <taxon>Nematoda</taxon>
        <taxon>Enoplea</taxon>
        <taxon>Dorylaimia</taxon>
        <taxon>Trichinellida</taxon>
        <taxon>Trichuridae</taxon>
        <taxon>Trichuris</taxon>
    </lineage>
</organism>
<dbReference type="GO" id="GO:0005730">
    <property type="term" value="C:nucleolus"/>
    <property type="evidence" value="ECO:0007669"/>
    <property type="project" value="UniProtKB-SubCell"/>
</dbReference>
<dbReference type="GO" id="GO:0001522">
    <property type="term" value="P:pseudouridine synthesis"/>
    <property type="evidence" value="ECO:0007669"/>
    <property type="project" value="InterPro"/>
</dbReference>
<dbReference type="PANTHER" id="PTHR47327">
    <property type="entry name" value="FI18240P1-RELATED"/>
    <property type="match status" value="1"/>
</dbReference>
<dbReference type="GO" id="GO:0004527">
    <property type="term" value="F:exonuclease activity"/>
    <property type="evidence" value="ECO:0007669"/>
    <property type="project" value="UniProtKB-KW"/>
</dbReference>
<evidence type="ECO:0000256" key="14">
    <source>
        <dbReference type="SAM" id="MobiDB-lite"/>
    </source>
</evidence>
<keyword evidence="18" id="KW-1185">Reference proteome</keyword>
<evidence type="ECO:0000256" key="11">
    <source>
        <dbReference type="ARBA" id="ARBA00038293"/>
    </source>
</evidence>
<keyword evidence="10" id="KW-0687">Ribonucleoprotein</keyword>
<feature type="domain" description="Apple" evidence="15">
    <location>
        <begin position="982"/>
        <end position="1072"/>
    </location>
</feature>
<accession>A0A085MJD4</accession>
<dbReference type="InterPro" id="IPR009000">
    <property type="entry name" value="Transl_B-barrel_sf"/>
</dbReference>
<dbReference type="Gene3D" id="3.50.4.10">
    <property type="entry name" value="Hepatocyte Growth Factor"/>
    <property type="match status" value="1"/>
</dbReference>
<gene>
    <name evidence="17" type="ORF">M513_01841</name>
</gene>
<name>A0A085MJD4_9BILA</name>
<dbReference type="GO" id="GO:1990904">
    <property type="term" value="C:ribonucleoprotein complex"/>
    <property type="evidence" value="ECO:0007669"/>
    <property type="project" value="UniProtKB-KW"/>
</dbReference>
<dbReference type="GO" id="GO:0006364">
    <property type="term" value="P:rRNA processing"/>
    <property type="evidence" value="ECO:0007669"/>
    <property type="project" value="UniProtKB-KW"/>
</dbReference>
<feature type="compositionally biased region" description="Basic and acidic residues" evidence="14">
    <location>
        <begin position="797"/>
        <end position="818"/>
    </location>
</feature>
<feature type="compositionally biased region" description="Basic and acidic residues" evidence="14">
    <location>
        <begin position="764"/>
        <end position="781"/>
    </location>
</feature>
<evidence type="ECO:0000256" key="8">
    <source>
        <dbReference type="ARBA" id="ARBA00022884"/>
    </source>
</evidence>
<dbReference type="InterPro" id="IPR001507">
    <property type="entry name" value="ZP_dom"/>
</dbReference>
<evidence type="ECO:0000259" key="16">
    <source>
        <dbReference type="PROSITE" id="PS51034"/>
    </source>
</evidence>
<keyword evidence="7" id="KW-0269">Exonuclease</keyword>
<evidence type="ECO:0000256" key="7">
    <source>
        <dbReference type="ARBA" id="ARBA00022839"/>
    </source>
</evidence>
<evidence type="ECO:0000313" key="17">
    <source>
        <dbReference type="EMBL" id="KFD57330.1"/>
    </source>
</evidence>